<keyword evidence="3" id="KW-1185">Reference proteome</keyword>
<organism evidence="2 3">
    <name type="scientific">Flavisolibacter ginsenosidimutans</name>
    <dbReference type="NCBI Taxonomy" id="661481"/>
    <lineage>
        <taxon>Bacteria</taxon>
        <taxon>Pseudomonadati</taxon>
        <taxon>Bacteroidota</taxon>
        <taxon>Chitinophagia</taxon>
        <taxon>Chitinophagales</taxon>
        <taxon>Chitinophagaceae</taxon>
        <taxon>Flavisolibacter</taxon>
    </lineage>
</organism>
<dbReference type="EMBL" id="CP042433">
    <property type="protein sequence ID" value="QEC55497.1"/>
    <property type="molecule type" value="Genomic_DNA"/>
</dbReference>
<keyword evidence="1" id="KW-0472">Membrane</keyword>
<evidence type="ECO:0000313" key="2">
    <source>
        <dbReference type="EMBL" id="QEC55497.1"/>
    </source>
</evidence>
<dbReference type="InterPro" id="IPR011256">
    <property type="entry name" value="Reg_factor_effector_dom_sf"/>
</dbReference>
<reference evidence="2 3" key="1">
    <citation type="journal article" date="2015" name="Int. J. Syst. Evol. Microbiol.">
        <title>Flavisolibacter ginsenosidimutans sp. nov., with ginsenoside-converting activity isolated from soil used for cultivating ginseng.</title>
        <authorList>
            <person name="Zhao Y."/>
            <person name="Liu Q."/>
            <person name="Kang M.S."/>
            <person name="Jin F."/>
            <person name="Yu H."/>
            <person name="Im W.T."/>
        </authorList>
    </citation>
    <scope>NUCLEOTIDE SEQUENCE [LARGE SCALE GENOMIC DNA]</scope>
    <source>
        <strain evidence="2 3">Gsoil 636</strain>
    </source>
</reference>
<keyword evidence="1" id="KW-1133">Transmembrane helix</keyword>
<dbReference type="Gene3D" id="3.20.80.10">
    <property type="entry name" value="Regulatory factor, effector binding domain"/>
    <property type="match status" value="1"/>
</dbReference>
<dbReference type="KEGG" id="fgg:FSB75_06130"/>
<proteinExistence type="predicted"/>
<protein>
    <submittedName>
        <fullName evidence="2">GyrI-like domain-containing protein</fullName>
    </submittedName>
</protein>
<evidence type="ECO:0000313" key="3">
    <source>
        <dbReference type="Proteomes" id="UP000321204"/>
    </source>
</evidence>
<dbReference type="OrthoDB" id="9807923at2"/>
<dbReference type="AlphaFoldDB" id="A0A5B8UFP5"/>
<keyword evidence="1" id="KW-0812">Transmembrane</keyword>
<gene>
    <name evidence="2" type="ORF">FSB75_06130</name>
</gene>
<accession>A0A5B8UFP5</accession>
<evidence type="ECO:0000256" key="1">
    <source>
        <dbReference type="SAM" id="Phobius"/>
    </source>
</evidence>
<feature type="transmembrane region" description="Helical" evidence="1">
    <location>
        <begin position="5"/>
        <end position="23"/>
    </location>
</feature>
<dbReference type="RefSeq" id="WP_146784312.1">
    <property type="nucleotide sequence ID" value="NZ_BAABIO010000002.1"/>
</dbReference>
<name>A0A5B8UFP5_9BACT</name>
<sequence length="313" mass="35688">MRKGIVYLLVFLLLFFGILYLVIPNRVSLNERADLTANEKAFARVFLNETNWPQWWPGEKERVQDASANFVYNDNKYTITARRFTSLVISIAHGEDSVSTELFLVPVRANRVELAWVGATNTGTSPLARIKKYAWAKKLSADLHLLLQRMQSFYANDEKLYGFQILETRVVDSLLVSTSTVTKEKPSTEVVYGLVDKLKAFVQKNNAKEISAPMLNVFKNDSTYLTRVAIPVDKALHNEGDIEFKRMLAKGNILTTDVKGGPWKVEKAFAEMENFANDNNRTAPAIPFQKLITDRRAEPDTSKWITKIYWPVM</sequence>
<dbReference type="Proteomes" id="UP000321204">
    <property type="component" value="Chromosome"/>
</dbReference>